<protein>
    <submittedName>
        <fullName evidence="2">Uncharacterized protein</fullName>
    </submittedName>
</protein>
<dbReference type="AlphaFoldDB" id="A0A7M5U6K3"/>
<dbReference type="OrthoDB" id="5989148at2759"/>
<proteinExistence type="predicted"/>
<keyword evidence="3" id="KW-1185">Reference proteome</keyword>
<feature type="signal peptide" evidence="1">
    <location>
        <begin position="1"/>
        <end position="22"/>
    </location>
</feature>
<feature type="chain" id="PRO_5029891614" evidence="1">
    <location>
        <begin position="23"/>
        <end position="701"/>
    </location>
</feature>
<organism evidence="2 3">
    <name type="scientific">Clytia hemisphaerica</name>
    <dbReference type="NCBI Taxonomy" id="252671"/>
    <lineage>
        <taxon>Eukaryota</taxon>
        <taxon>Metazoa</taxon>
        <taxon>Cnidaria</taxon>
        <taxon>Hydrozoa</taxon>
        <taxon>Hydroidolina</taxon>
        <taxon>Leptothecata</taxon>
        <taxon>Obeliida</taxon>
        <taxon>Clytiidae</taxon>
        <taxon>Clytia</taxon>
    </lineage>
</organism>
<reference evidence="2" key="1">
    <citation type="submission" date="2021-01" db="UniProtKB">
        <authorList>
            <consortium name="EnsemblMetazoa"/>
        </authorList>
    </citation>
    <scope>IDENTIFICATION</scope>
</reference>
<name>A0A7M5U6K3_9CNID</name>
<dbReference type="Proteomes" id="UP000594262">
    <property type="component" value="Unplaced"/>
</dbReference>
<keyword evidence="1" id="KW-0732">Signal</keyword>
<evidence type="ECO:0000256" key="1">
    <source>
        <dbReference type="SAM" id="SignalP"/>
    </source>
</evidence>
<sequence length="701" mass="77726">MNLKSEIFLLVLTVWCISSSRAQETSNCDGFNTIIDIVSNVTDCQKDPSTPNRWQCHSLEAAFAIYPKKPLTDTCIHITKDANHHFTNAIVSNARKLKITSHDMFTFQCGPGQFLSFIYGDNIEIENLKFDGSCGGAQTSTYIHNDPFYMNSQTLLSVHITAVFHFENVTDITLNNIDMNSYDGYGISMTDCIGHISLTKSTLQSNRPVYFQFEKSSEGTIYGGGVLFRHISRKTLKGAFFTISNTTLTNLTGYPDETALEKESKPYEPFGYGGAISLSFHKTSGNKINIINDDINDDTWITHNKALYGGAIYVKHGSDSSNNSILVKEIFCTHNTAVFSGGAFFYFTVEYPHTNDNSFTVDNLNELSSNTVLNGYGGAFCQRKQQSTGIHRSQFDPSLVKTFFYGGRGNISHNNAKIGSALFFDNVYVQFLGVVGLIDNSCTASKDGTLGFGAIYAYQSHLLVTSSSSEDAHYLSQNHATGIVLDFSDLHLRGNLDLYSNKGINGGGMALHGRSQIIIESTTAFLDIDSNFANKGAGISVDFNGPLIGEWETYLTPVYPCFFKFLEQAVNGRKPQVRFNNNKAVLFSGHENDIFTTSLRTCSSSSESADLLDFFNDKDKFNFTSKNSIATEPVEIYIPDNKVWQNMYPGTTMTVPIELRDEIGQPVSATVNMDIISRTEVCMLRRKIITNHLLSVTTQLN</sequence>
<dbReference type="EnsemblMetazoa" id="CLYHEMT006882.1">
    <property type="protein sequence ID" value="CLYHEMP006882.1"/>
    <property type="gene ID" value="CLYHEMG006882"/>
</dbReference>
<evidence type="ECO:0000313" key="3">
    <source>
        <dbReference type="Proteomes" id="UP000594262"/>
    </source>
</evidence>
<accession>A0A7M5U6K3</accession>
<evidence type="ECO:0000313" key="2">
    <source>
        <dbReference type="EnsemblMetazoa" id="CLYHEMP006882.1"/>
    </source>
</evidence>